<evidence type="ECO:0000256" key="1">
    <source>
        <dbReference type="SAM" id="MobiDB-lite"/>
    </source>
</evidence>
<sequence>MLIPSALIRTVVGVYPVDRTTACGRSGKDLQLSVSVCDERATAGRRPSWDGGGRQYGPATVSTQ</sequence>
<evidence type="ECO:0000313" key="3">
    <source>
        <dbReference type="Proteomes" id="UP000297053"/>
    </source>
</evidence>
<name>A0A4D6KLP1_9EURY</name>
<accession>A0A4D6KLP1</accession>
<reference evidence="2 3" key="2">
    <citation type="submission" date="2019-04" db="EMBL/GenBank/DDBJ databases">
        <authorList>
            <person name="Yang S."/>
            <person name="Wei W."/>
        </authorList>
    </citation>
    <scope>NUCLEOTIDE SEQUENCE [LARGE SCALE GENOMIC DNA]</scope>
    <source>
        <strain evidence="3">ZP60</strain>
    </source>
</reference>
<proteinExistence type="predicted"/>
<dbReference type="KEGG" id="halz:E5139_15765"/>
<feature type="region of interest" description="Disordered" evidence="1">
    <location>
        <begin position="40"/>
        <end position="64"/>
    </location>
</feature>
<organism evidence="2 3">
    <name type="scientific">Halomicrobium mukohataei</name>
    <dbReference type="NCBI Taxonomy" id="57705"/>
    <lineage>
        <taxon>Archaea</taxon>
        <taxon>Methanobacteriati</taxon>
        <taxon>Methanobacteriota</taxon>
        <taxon>Stenosarchaea group</taxon>
        <taxon>Halobacteria</taxon>
        <taxon>Halobacteriales</taxon>
        <taxon>Haloarculaceae</taxon>
        <taxon>Halomicrobium</taxon>
    </lineage>
</organism>
<dbReference type="EMBL" id="CP039375">
    <property type="protein sequence ID" value="QCD67031.1"/>
    <property type="molecule type" value="Genomic_DNA"/>
</dbReference>
<dbReference type="AlphaFoldDB" id="A0A4D6KLP1"/>
<dbReference type="Proteomes" id="UP000297053">
    <property type="component" value="Chromosome"/>
</dbReference>
<reference evidence="2 3" key="1">
    <citation type="submission" date="2019-04" db="EMBL/GenBank/DDBJ databases">
        <title>Complete genome sequence of Arthrobacter sp. ZXY-2 associated with effective atrazine degradation and salt adaptation.</title>
        <authorList>
            <person name="Zhao X."/>
        </authorList>
    </citation>
    <scope>NUCLEOTIDE SEQUENCE [LARGE SCALE GENOMIC DNA]</scope>
    <source>
        <strain evidence="3">ZP60</strain>
    </source>
</reference>
<gene>
    <name evidence="2" type="ORF">E5139_15765</name>
</gene>
<evidence type="ECO:0000313" key="2">
    <source>
        <dbReference type="EMBL" id="QCD67031.1"/>
    </source>
</evidence>
<protein>
    <submittedName>
        <fullName evidence="2">Uncharacterized protein</fullName>
    </submittedName>
</protein>